<dbReference type="AlphaFoldDB" id="A0A089X8Q6"/>
<organism evidence="1 2">
    <name type="scientific">Streptomyces glaucescens</name>
    <dbReference type="NCBI Taxonomy" id="1907"/>
    <lineage>
        <taxon>Bacteria</taxon>
        <taxon>Bacillati</taxon>
        <taxon>Actinomycetota</taxon>
        <taxon>Actinomycetes</taxon>
        <taxon>Kitasatosporales</taxon>
        <taxon>Streptomycetaceae</taxon>
        <taxon>Streptomyces</taxon>
    </lineage>
</organism>
<evidence type="ECO:0000313" key="1">
    <source>
        <dbReference type="EMBL" id="AIR99593.1"/>
    </source>
</evidence>
<protein>
    <submittedName>
        <fullName evidence="1">Uncharacterized protein</fullName>
    </submittedName>
</protein>
<gene>
    <name evidence="1" type="ORF">SGLAU_18155</name>
</gene>
<dbReference type="KEGG" id="sgu:SGLAU_18155"/>
<sequence>MALALTTVAVPLGTEAESQGRQHLDPLAWLLADRDTLPLALRTGAPVAVCLTVDAS</sequence>
<dbReference type="Proteomes" id="UP000029482">
    <property type="component" value="Chromosome"/>
</dbReference>
<dbReference type="HOGENOM" id="CLU_3012321_0_0_11"/>
<accession>A0A089X8Q6</accession>
<keyword evidence="2" id="KW-1185">Reference proteome</keyword>
<proteinExistence type="predicted"/>
<name>A0A089X8Q6_STRGA</name>
<dbReference type="RefSeq" id="WP_159072789.1">
    <property type="nucleotide sequence ID" value="NZ_CP009438.1"/>
</dbReference>
<dbReference type="EMBL" id="CP009438">
    <property type="protein sequence ID" value="AIR99593.1"/>
    <property type="molecule type" value="Genomic_DNA"/>
</dbReference>
<evidence type="ECO:0000313" key="2">
    <source>
        <dbReference type="Proteomes" id="UP000029482"/>
    </source>
</evidence>
<dbReference type="STRING" id="1907.SGLAU_18155"/>
<reference evidence="2" key="1">
    <citation type="journal article" date="2015" name="J. Biotechnol.">
        <title>Complete genome sequence of the actinobacterium Streptomyces glaucescens GLA.O (DSM 40922) consisting of a linear chromosome and one linear plasmid.</title>
        <authorList>
            <person name="Ortseifen V."/>
            <person name="Winkler A."/>
            <person name="Albersmeier A."/>
            <person name="Wendler S."/>
            <person name="Puhler A."/>
            <person name="Kalinowski J."/>
            <person name="Ruckert C."/>
        </authorList>
    </citation>
    <scope>NUCLEOTIDE SEQUENCE [LARGE SCALE GENOMIC DNA]</scope>
    <source>
        <strain evidence="2">DSM 40922 / GLA O</strain>
    </source>
</reference>